<organism evidence="6 7">
    <name type="scientific">Kitasatospora cystarginea</name>
    <dbReference type="NCBI Taxonomy" id="58350"/>
    <lineage>
        <taxon>Bacteria</taxon>
        <taxon>Bacillati</taxon>
        <taxon>Actinomycetota</taxon>
        <taxon>Actinomycetes</taxon>
        <taxon>Kitasatosporales</taxon>
        <taxon>Streptomycetaceae</taxon>
        <taxon>Kitasatospora</taxon>
    </lineage>
</organism>
<proteinExistence type="predicted"/>
<keyword evidence="1" id="KW-0805">Transcription regulation</keyword>
<evidence type="ECO:0000313" key="7">
    <source>
        <dbReference type="Proteomes" id="UP001500305"/>
    </source>
</evidence>
<dbReference type="SUPFAM" id="SSF46689">
    <property type="entry name" value="Homeodomain-like"/>
    <property type="match status" value="1"/>
</dbReference>
<dbReference type="Gene3D" id="1.10.357.10">
    <property type="entry name" value="Tetracycline Repressor, domain 2"/>
    <property type="match status" value="1"/>
</dbReference>
<dbReference type="PANTHER" id="PTHR30055:SF234">
    <property type="entry name" value="HTH-TYPE TRANSCRIPTIONAL REGULATOR BETI"/>
    <property type="match status" value="1"/>
</dbReference>
<dbReference type="PROSITE" id="PS50977">
    <property type="entry name" value="HTH_TETR_2"/>
    <property type="match status" value="1"/>
</dbReference>
<comment type="caution">
    <text evidence="6">The sequence shown here is derived from an EMBL/GenBank/DDBJ whole genome shotgun (WGS) entry which is preliminary data.</text>
</comment>
<dbReference type="InterPro" id="IPR050109">
    <property type="entry name" value="HTH-type_TetR-like_transc_reg"/>
</dbReference>
<evidence type="ECO:0000313" key="6">
    <source>
        <dbReference type="EMBL" id="GAA2280426.1"/>
    </source>
</evidence>
<name>A0ABN3F0T5_9ACTN</name>
<keyword evidence="7" id="KW-1185">Reference proteome</keyword>
<keyword evidence="2 4" id="KW-0238">DNA-binding</keyword>
<dbReference type="RefSeq" id="WP_344641301.1">
    <property type="nucleotide sequence ID" value="NZ_BAAATR010000076.1"/>
</dbReference>
<dbReference type="Proteomes" id="UP001500305">
    <property type="component" value="Unassembled WGS sequence"/>
</dbReference>
<dbReference type="InterPro" id="IPR009057">
    <property type="entry name" value="Homeodomain-like_sf"/>
</dbReference>
<sequence>MSDSQRLSTGSDARRLRAERILDAATELLQMHGYRRVSVDDVARRAGVGKGTIYLHWKTREALFWAVLQRESMRLFDRLIAVLSQEPDSALPHRLMRAIFLGVVDRPLVQALLLSDAEVLGNLAKDETVAGAQRELAGNPNYLELLRGQGLLHPDLDTEAAGHVLGSIMGGFLTSEVRGEHAGLSLEERADLLSGVLQRALEAEGPKPPGAVAALNAQVVAMFTAITDTQRAQLQRAYQ</sequence>
<reference evidence="6 7" key="1">
    <citation type="journal article" date="2019" name="Int. J. Syst. Evol. Microbiol.">
        <title>The Global Catalogue of Microorganisms (GCM) 10K type strain sequencing project: providing services to taxonomists for standard genome sequencing and annotation.</title>
        <authorList>
            <consortium name="The Broad Institute Genomics Platform"/>
            <consortium name="The Broad Institute Genome Sequencing Center for Infectious Disease"/>
            <person name="Wu L."/>
            <person name="Ma J."/>
        </authorList>
    </citation>
    <scope>NUCLEOTIDE SEQUENCE [LARGE SCALE GENOMIC DNA]</scope>
    <source>
        <strain evidence="6 7">JCM 7356</strain>
    </source>
</reference>
<dbReference type="EMBL" id="BAAATR010000076">
    <property type="protein sequence ID" value="GAA2280426.1"/>
    <property type="molecule type" value="Genomic_DNA"/>
</dbReference>
<dbReference type="PRINTS" id="PR00455">
    <property type="entry name" value="HTHTETR"/>
</dbReference>
<dbReference type="InterPro" id="IPR001647">
    <property type="entry name" value="HTH_TetR"/>
</dbReference>
<protein>
    <submittedName>
        <fullName evidence="6">TetR/AcrR family transcriptional regulator</fullName>
    </submittedName>
</protein>
<evidence type="ECO:0000256" key="3">
    <source>
        <dbReference type="ARBA" id="ARBA00023163"/>
    </source>
</evidence>
<dbReference type="PANTHER" id="PTHR30055">
    <property type="entry name" value="HTH-TYPE TRANSCRIPTIONAL REGULATOR RUTR"/>
    <property type="match status" value="1"/>
</dbReference>
<keyword evidence="3" id="KW-0804">Transcription</keyword>
<feature type="domain" description="HTH tetR-type" evidence="5">
    <location>
        <begin position="15"/>
        <end position="75"/>
    </location>
</feature>
<evidence type="ECO:0000256" key="1">
    <source>
        <dbReference type="ARBA" id="ARBA00023015"/>
    </source>
</evidence>
<dbReference type="Pfam" id="PF00440">
    <property type="entry name" value="TetR_N"/>
    <property type="match status" value="1"/>
</dbReference>
<evidence type="ECO:0000256" key="4">
    <source>
        <dbReference type="PROSITE-ProRule" id="PRU00335"/>
    </source>
</evidence>
<evidence type="ECO:0000256" key="2">
    <source>
        <dbReference type="ARBA" id="ARBA00023125"/>
    </source>
</evidence>
<feature type="DNA-binding region" description="H-T-H motif" evidence="4">
    <location>
        <begin position="38"/>
        <end position="57"/>
    </location>
</feature>
<evidence type="ECO:0000259" key="5">
    <source>
        <dbReference type="PROSITE" id="PS50977"/>
    </source>
</evidence>
<gene>
    <name evidence="6" type="ORF">GCM10010430_77990</name>
</gene>
<accession>A0ABN3F0T5</accession>